<dbReference type="FunFam" id="2.40.50.140:FF:000267">
    <property type="entry name" value="Protein BREAST CANCER SUSCEPTIBILITY 2 homolog B"/>
    <property type="match status" value="1"/>
</dbReference>
<dbReference type="Proteomes" id="UP000583929">
    <property type="component" value="Unassembled WGS sequence"/>
</dbReference>
<evidence type="ECO:0000256" key="6">
    <source>
        <dbReference type="SAM" id="MobiDB-lite"/>
    </source>
</evidence>
<keyword evidence="3" id="KW-0238">DNA-binding</keyword>
<accession>A0A7J6I1C0</accession>
<organism evidence="8 9">
    <name type="scientific">Cannabis sativa</name>
    <name type="common">Hemp</name>
    <name type="synonym">Marijuana</name>
    <dbReference type="NCBI Taxonomy" id="3483"/>
    <lineage>
        <taxon>Eukaryota</taxon>
        <taxon>Viridiplantae</taxon>
        <taxon>Streptophyta</taxon>
        <taxon>Embryophyta</taxon>
        <taxon>Tracheophyta</taxon>
        <taxon>Spermatophyta</taxon>
        <taxon>Magnoliopsida</taxon>
        <taxon>eudicotyledons</taxon>
        <taxon>Gunneridae</taxon>
        <taxon>Pentapetalae</taxon>
        <taxon>rosids</taxon>
        <taxon>fabids</taxon>
        <taxon>Rosales</taxon>
        <taxon>Cannabaceae</taxon>
        <taxon>Cannabis</taxon>
    </lineage>
</organism>
<dbReference type="GO" id="GO:0003677">
    <property type="term" value="F:DNA binding"/>
    <property type="evidence" value="ECO:0007669"/>
    <property type="project" value="UniProtKB-KW"/>
</dbReference>
<dbReference type="Gene3D" id="2.40.50.140">
    <property type="entry name" value="Nucleic acid-binding proteins"/>
    <property type="match status" value="3"/>
</dbReference>
<keyword evidence="1" id="KW-0677">Repeat</keyword>
<evidence type="ECO:0000256" key="4">
    <source>
        <dbReference type="ARBA" id="ARBA00023172"/>
    </source>
</evidence>
<feature type="compositionally biased region" description="Polar residues" evidence="6">
    <location>
        <begin position="299"/>
        <end position="315"/>
    </location>
</feature>
<dbReference type="Pfam" id="PF00634">
    <property type="entry name" value="BRCA2"/>
    <property type="match status" value="2"/>
</dbReference>
<dbReference type="SMART" id="SM01341">
    <property type="entry name" value="Tower"/>
    <property type="match status" value="1"/>
</dbReference>
<keyword evidence="9" id="KW-1185">Reference proteome</keyword>
<dbReference type="InterPro" id="IPR012340">
    <property type="entry name" value="NA-bd_OB-fold"/>
</dbReference>
<dbReference type="GO" id="GO:0000724">
    <property type="term" value="P:double-strand break repair via homologous recombination"/>
    <property type="evidence" value="ECO:0007669"/>
    <property type="project" value="InterPro"/>
</dbReference>
<dbReference type="Pfam" id="PF09103">
    <property type="entry name" value="BRCA-2_OB1"/>
    <property type="match status" value="1"/>
</dbReference>
<keyword evidence="2" id="KW-0227">DNA damage</keyword>
<evidence type="ECO:0000313" key="8">
    <source>
        <dbReference type="EMBL" id="KAF4401372.1"/>
    </source>
</evidence>
<evidence type="ECO:0000256" key="5">
    <source>
        <dbReference type="ARBA" id="ARBA00023204"/>
    </source>
</evidence>
<dbReference type="Pfam" id="PF09169">
    <property type="entry name" value="BRCA-2_helical"/>
    <property type="match status" value="1"/>
</dbReference>
<feature type="region of interest" description="Disordered" evidence="6">
    <location>
        <begin position="290"/>
        <end position="316"/>
    </location>
</feature>
<feature type="region of interest" description="Disordered" evidence="6">
    <location>
        <begin position="25"/>
        <end position="46"/>
    </location>
</feature>
<protein>
    <recommendedName>
        <fullName evidence="7">Tower domain-containing protein</fullName>
    </recommendedName>
</protein>
<dbReference type="EMBL" id="JAATIQ010000012">
    <property type="protein sequence ID" value="KAF4401372.1"/>
    <property type="molecule type" value="Genomic_DNA"/>
</dbReference>
<dbReference type="SUPFAM" id="SSF81878">
    <property type="entry name" value="BRCA2 tower domain"/>
    <property type="match status" value="1"/>
</dbReference>
<sequence length="1122" mass="123938">MSTWKIFSGAGNTFRWEITGRYLEPRPVGGARDTDAPPSVERGHNLSSRLPSMTDILFQECSKLLEDNVEEFAGGSMFKTGSGRSVPVKQASITKALAVLGQVDSNDTDQMDVRDKKLDFSNSLFQTGSGKMVNISPAGIARAKTLLGLIEDNDPGSFQGFQETRKLSSTDSTSGCQNVSQLVVREGVDNYKSMDDALVPRSSLFCKIDSGQDKLSEAKPYLTPSRMYNSATKTPPVKFQTAGGKAISVSSDALKRARSLLGDPELGNFLEIGDADETELSFSKNKMMVDSGLRKDNDPPTSVNHQGTGKNNSMPKSFISPLRSSSKLMPSLVNSETKNLGANLIRRFDSVSHDNVCKLNSNLTCQQEPLGTVADNSSESTIALRKNQDVKSTGRQLADISNTIGKVSAKDKQGINEKRKILRVSKSSFKRPRSSKFSTPMKSNASFAPNGLSTFYSEHSCSKGRVFSRYPFQKSRMYVREYFGGPPSQHMLKSVPDQFRRIRADNAENFTFPDASGVICIGAEAFFHMLIQSGASEQYVSKEWVKNHYKWIIWKLGCYERCYPTKSSGRILTVGNVIEELKYRYEREVNHGHRSAIKRILEGDALPTSMMVLCVSAINSNSDPNIEANSSVQGDAENHTAAAAKIEVTDGWYSMDALLDVMLLKQLASGKLFIGQKIRIWGAGICGWAGPVSPLEVPRTANLVLHINGTYRAQWADKLGFCKGVGLPLAFKCIKSNGGPVPLTLFGITRVYPVLYKERLGNGSSVVRSERMENKVLQSYNQRRSAIVESIVSDFQRGIKHSHTYNDSESEEGEKILKILETASEPEVLLAEMSPEQLSSFAKYQAKMEAIKQSDMEKSIEKALENAGLGKREVIPFMRVRVIGLTSKTYQGKDIPKEGLITIWNPTEKQQTELVEGKAYKVAGLQPTNADANILYLQARGSTSWQSLSLHALENFKPFFTPRKSVLLSNLGGVPLSSEFDIAAFVVFVGEVYKGGQQMKQWVFVTDSSISELQSEEFSNCLLAICFCSPNIDDDSSVPFNRNLVGSTVGFCNLVKRPNDQVNHLWVAEASENSTYFLSFDSPHYSHLKNAAISAEKWGRNSEQTTCKLREKVLYVVGDRTS</sequence>
<evidence type="ECO:0000259" key="7">
    <source>
        <dbReference type="SMART" id="SM01341"/>
    </source>
</evidence>
<feature type="domain" description="Tower" evidence="7">
    <location>
        <begin position="757"/>
        <end position="798"/>
    </location>
</feature>
<comment type="caution">
    <text evidence="8">The sequence shown here is derived from an EMBL/GenBank/DDBJ whole genome shotgun (WGS) entry which is preliminary data.</text>
</comment>
<dbReference type="Gene3D" id="6.10.70.10">
    <property type="match status" value="1"/>
</dbReference>
<keyword evidence="5" id="KW-0234">DNA repair</keyword>
<dbReference type="AlphaFoldDB" id="A0A7J6I1C0"/>
<dbReference type="PANTHER" id="PTHR11289">
    <property type="entry name" value="BREAST CANCER TYPE 2 SUSCEPTIBILITY PROTEIN BRCA2"/>
    <property type="match status" value="1"/>
</dbReference>
<dbReference type="InterPro" id="IPR015525">
    <property type="entry name" value="BRCA2"/>
</dbReference>
<dbReference type="InterPro" id="IPR015187">
    <property type="entry name" value="BRCA2_OB_1"/>
</dbReference>
<evidence type="ECO:0000256" key="2">
    <source>
        <dbReference type="ARBA" id="ARBA00022763"/>
    </source>
</evidence>
<proteinExistence type="predicted"/>
<dbReference type="PROSITE" id="PS50138">
    <property type="entry name" value="BRCA2_REPEAT"/>
    <property type="match status" value="2"/>
</dbReference>
<reference evidence="8 9" key="1">
    <citation type="journal article" date="2020" name="bioRxiv">
        <title>Sequence and annotation of 42 cannabis genomes reveals extensive copy number variation in cannabinoid synthesis and pathogen resistance genes.</title>
        <authorList>
            <person name="Mckernan K.J."/>
            <person name="Helbert Y."/>
            <person name="Kane L.T."/>
            <person name="Ebling H."/>
            <person name="Zhang L."/>
            <person name="Liu B."/>
            <person name="Eaton Z."/>
            <person name="Mclaughlin S."/>
            <person name="Kingan S."/>
            <person name="Baybayan P."/>
            <person name="Concepcion G."/>
            <person name="Jordan M."/>
            <person name="Riva A."/>
            <person name="Barbazuk W."/>
            <person name="Harkins T."/>
        </authorList>
    </citation>
    <scope>NUCLEOTIDE SEQUENCE [LARGE SCALE GENOMIC DNA]</scope>
    <source>
        <strain evidence="9">cv. Jamaican Lion 4</strain>
        <tissue evidence="8">Leaf</tissue>
    </source>
</reference>
<dbReference type="InterPro" id="IPR015252">
    <property type="entry name" value="BRCA2_hlx"/>
</dbReference>
<dbReference type="SUPFAM" id="SSF81872">
    <property type="entry name" value="BRCA2 helical domain"/>
    <property type="match status" value="1"/>
</dbReference>
<keyword evidence="4" id="KW-0233">DNA recombination</keyword>
<gene>
    <name evidence="8" type="ORF">G4B88_001566</name>
</gene>
<evidence type="ECO:0000256" key="3">
    <source>
        <dbReference type="ARBA" id="ARBA00023125"/>
    </source>
</evidence>
<dbReference type="CDD" id="cd04493">
    <property type="entry name" value="BRCA2DBD_OB1"/>
    <property type="match status" value="1"/>
</dbReference>
<dbReference type="GO" id="GO:0006355">
    <property type="term" value="P:regulation of DNA-templated transcription"/>
    <property type="evidence" value="ECO:0007669"/>
    <property type="project" value="TreeGrafter"/>
</dbReference>
<dbReference type="InterPro" id="IPR015205">
    <property type="entry name" value="Tower_dom"/>
</dbReference>
<dbReference type="InterPro" id="IPR036315">
    <property type="entry name" value="BRCA2_hlx_sf"/>
</dbReference>
<name>A0A7J6I1C0_CANSA</name>
<evidence type="ECO:0000313" key="9">
    <source>
        <dbReference type="Proteomes" id="UP000583929"/>
    </source>
</evidence>
<dbReference type="PANTHER" id="PTHR11289:SF0">
    <property type="entry name" value="BREAST CANCER TYPE 2 SUSCEPTIBILITY PROTEIN"/>
    <property type="match status" value="1"/>
</dbReference>
<dbReference type="InterPro" id="IPR002093">
    <property type="entry name" value="BRCA2_repeat"/>
</dbReference>
<evidence type="ECO:0000256" key="1">
    <source>
        <dbReference type="ARBA" id="ARBA00022737"/>
    </source>
</evidence>
<dbReference type="FunFam" id="2.40.50.140:FF:000262">
    <property type="entry name" value="Protein BREAST CANCER SUSCEPTIBILITY 2 homolog B"/>
    <property type="match status" value="1"/>
</dbReference>
<dbReference type="SUPFAM" id="SSF50249">
    <property type="entry name" value="Nucleic acid-binding proteins"/>
    <property type="match status" value="3"/>
</dbReference>